<dbReference type="EMBL" id="GGEC01052890">
    <property type="protein sequence ID" value="MBX33374.1"/>
    <property type="molecule type" value="Transcribed_RNA"/>
</dbReference>
<proteinExistence type="predicted"/>
<dbReference type="EMBL" id="GGEC01052891">
    <property type="protein sequence ID" value="MBX33375.1"/>
    <property type="molecule type" value="Transcribed_RNA"/>
</dbReference>
<accession>A0A2P2MT43</accession>
<dbReference type="AlphaFoldDB" id="A0A2P2MT43"/>
<protein>
    <submittedName>
        <fullName evidence="1">Uncharacterized protein</fullName>
    </submittedName>
</protein>
<reference evidence="1" key="1">
    <citation type="submission" date="2018-02" db="EMBL/GenBank/DDBJ databases">
        <title>Rhizophora mucronata_Transcriptome.</title>
        <authorList>
            <person name="Meera S.P."/>
            <person name="Sreeshan A."/>
            <person name="Augustine A."/>
        </authorList>
    </citation>
    <scope>NUCLEOTIDE SEQUENCE</scope>
    <source>
        <tissue evidence="1">Leaf</tissue>
    </source>
</reference>
<name>A0A2P2MT43_RHIMU</name>
<evidence type="ECO:0000313" key="1">
    <source>
        <dbReference type="EMBL" id="MBX33375.1"/>
    </source>
</evidence>
<sequence>MKSTRSLEILISCERLSRLLLKDGISIDQYEKEKEKRKDIWR</sequence>
<organism evidence="1">
    <name type="scientific">Rhizophora mucronata</name>
    <name type="common">Asiatic mangrove</name>
    <dbReference type="NCBI Taxonomy" id="61149"/>
    <lineage>
        <taxon>Eukaryota</taxon>
        <taxon>Viridiplantae</taxon>
        <taxon>Streptophyta</taxon>
        <taxon>Embryophyta</taxon>
        <taxon>Tracheophyta</taxon>
        <taxon>Spermatophyta</taxon>
        <taxon>Magnoliopsida</taxon>
        <taxon>eudicotyledons</taxon>
        <taxon>Gunneridae</taxon>
        <taxon>Pentapetalae</taxon>
        <taxon>rosids</taxon>
        <taxon>fabids</taxon>
        <taxon>Malpighiales</taxon>
        <taxon>Rhizophoraceae</taxon>
        <taxon>Rhizophora</taxon>
    </lineage>
</organism>